<protein>
    <submittedName>
        <fullName evidence="2">Uncharacterized protein</fullName>
    </submittedName>
</protein>
<evidence type="ECO:0000313" key="2">
    <source>
        <dbReference type="EMBL" id="SMF99537.1"/>
    </source>
</evidence>
<proteinExistence type="predicted"/>
<sequence length="74" mass="7872">MSGAARRSASYPADPGSTVRTGRAPRPRCRRNPPGQYSGPAQFRLPGPIETPDGKACSAARREAARIYNPESSS</sequence>
<accession>A0A238H2P6</accession>
<evidence type="ECO:0000256" key="1">
    <source>
        <dbReference type="SAM" id="MobiDB-lite"/>
    </source>
</evidence>
<organism evidence="2 3">
    <name type="scientific">Burkholderia singularis</name>
    <dbReference type="NCBI Taxonomy" id="1503053"/>
    <lineage>
        <taxon>Bacteria</taxon>
        <taxon>Pseudomonadati</taxon>
        <taxon>Pseudomonadota</taxon>
        <taxon>Betaproteobacteria</taxon>
        <taxon>Burkholderiales</taxon>
        <taxon>Burkholderiaceae</taxon>
        <taxon>Burkholderia</taxon>
        <taxon>pseudomallei group</taxon>
    </lineage>
</organism>
<evidence type="ECO:0000313" key="3">
    <source>
        <dbReference type="Proteomes" id="UP000198460"/>
    </source>
</evidence>
<dbReference type="EMBL" id="FXAN01000041">
    <property type="protein sequence ID" value="SMF99537.1"/>
    <property type="molecule type" value="Genomic_DNA"/>
</dbReference>
<reference evidence="2 3" key="1">
    <citation type="submission" date="2017-04" db="EMBL/GenBank/DDBJ databases">
        <authorList>
            <person name="Afonso C.L."/>
            <person name="Miller P.J."/>
            <person name="Scott M.A."/>
            <person name="Spackman E."/>
            <person name="Goraichik I."/>
            <person name="Dimitrov K.M."/>
            <person name="Suarez D.L."/>
            <person name="Swayne D.E."/>
        </authorList>
    </citation>
    <scope>NUCLEOTIDE SEQUENCE [LARGE SCALE GENOMIC DNA]</scope>
    <source>
        <strain evidence="2">LMG 28154</strain>
    </source>
</reference>
<name>A0A238H2P6_9BURK</name>
<gene>
    <name evidence="2" type="ORF">BSIN_2555</name>
</gene>
<feature type="region of interest" description="Disordered" evidence="1">
    <location>
        <begin position="1"/>
        <end position="74"/>
    </location>
</feature>
<dbReference type="AlphaFoldDB" id="A0A238H2P6"/>
<dbReference type="Proteomes" id="UP000198460">
    <property type="component" value="Unassembled WGS sequence"/>
</dbReference>